<evidence type="ECO:0000259" key="1">
    <source>
        <dbReference type="SMART" id="SM00867"/>
    </source>
</evidence>
<keyword evidence="3" id="KW-1185">Reference proteome</keyword>
<dbReference type="PROSITE" id="PS51257">
    <property type="entry name" value="PROKAR_LIPOPROTEIN"/>
    <property type="match status" value="1"/>
</dbReference>
<dbReference type="PANTHER" id="PTHR34406:SF1">
    <property type="entry name" value="PROTEIN YCEI"/>
    <property type="match status" value="1"/>
</dbReference>
<dbReference type="EMBL" id="BAAAFI010000002">
    <property type="protein sequence ID" value="GAA0877504.1"/>
    <property type="molecule type" value="Genomic_DNA"/>
</dbReference>
<reference evidence="3" key="1">
    <citation type="journal article" date="2019" name="Int. J. Syst. Evol. Microbiol.">
        <title>The Global Catalogue of Microorganisms (GCM) 10K type strain sequencing project: providing services to taxonomists for standard genome sequencing and annotation.</title>
        <authorList>
            <consortium name="The Broad Institute Genomics Platform"/>
            <consortium name="The Broad Institute Genome Sequencing Center for Infectious Disease"/>
            <person name="Wu L."/>
            <person name="Ma J."/>
        </authorList>
    </citation>
    <scope>NUCLEOTIDE SEQUENCE [LARGE SCALE GENOMIC DNA]</scope>
    <source>
        <strain evidence="3">JCM 16112</strain>
    </source>
</reference>
<comment type="caution">
    <text evidence="2">The sequence shown here is derived from an EMBL/GenBank/DDBJ whole genome shotgun (WGS) entry which is preliminary data.</text>
</comment>
<dbReference type="PANTHER" id="PTHR34406">
    <property type="entry name" value="PROTEIN YCEI"/>
    <property type="match status" value="1"/>
</dbReference>
<evidence type="ECO:0000313" key="3">
    <source>
        <dbReference type="Proteomes" id="UP001500469"/>
    </source>
</evidence>
<dbReference type="RefSeq" id="WP_343848200.1">
    <property type="nucleotide sequence ID" value="NZ_BAAAFI010000002.1"/>
</dbReference>
<dbReference type="Proteomes" id="UP001500469">
    <property type="component" value="Unassembled WGS sequence"/>
</dbReference>
<accession>A0ABP3Y7H6</accession>
<evidence type="ECO:0000313" key="2">
    <source>
        <dbReference type="EMBL" id="GAA0877504.1"/>
    </source>
</evidence>
<dbReference type="Gene3D" id="2.40.128.110">
    <property type="entry name" value="Lipid/polyisoprenoid-binding, YceI-like"/>
    <property type="match status" value="1"/>
</dbReference>
<organism evidence="2 3">
    <name type="scientific">Algoriphagus jejuensis</name>
    <dbReference type="NCBI Taxonomy" id="419934"/>
    <lineage>
        <taxon>Bacteria</taxon>
        <taxon>Pseudomonadati</taxon>
        <taxon>Bacteroidota</taxon>
        <taxon>Cytophagia</taxon>
        <taxon>Cytophagales</taxon>
        <taxon>Cyclobacteriaceae</taxon>
        <taxon>Algoriphagus</taxon>
    </lineage>
</organism>
<dbReference type="Pfam" id="PF04264">
    <property type="entry name" value="YceI"/>
    <property type="match status" value="1"/>
</dbReference>
<protein>
    <recommendedName>
        <fullName evidence="1">Lipid/polyisoprenoid-binding YceI-like domain-containing protein</fullName>
    </recommendedName>
</protein>
<dbReference type="SUPFAM" id="SSF101874">
    <property type="entry name" value="YceI-like"/>
    <property type="match status" value="1"/>
</dbReference>
<feature type="domain" description="Lipid/polyisoprenoid-binding YceI-like" evidence="1">
    <location>
        <begin position="42"/>
        <end position="208"/>
    </location>
</feature>
<dbReference type="InterPro" id="IPR036761">
    <property type="entry name" value="TTHA0802/YceI-like_sf"/>
</dbReference>
<gene>
    <name evidence="2" type="ORF">GCM10009119_04720</name>
</gene>
<name>A0ABP3Y7H6_9BACT</name>
<proteinExistence type="predicted"/>
<sequence>MTRLLFFALLLAVSCREKQTDVPPKIELIHNPIPIANAGTDTLWVNLIHSKILWKGTKMRGLGKHEGVIPLKKGFILENQGKWLGGYFEIDMEKIRVTDIPESDPIPLKNLTEHLKNKDFFDVDKYPVSNFTLLEIKEFNPGKLLLRGKLEIKGISKEISFEGTQNRNQILAKIILDRFDWNIAYEGSWADRTLVDRDIEFQVALVLQDFL</sequence>
<dbReference type="InterPro" id="IPR007372">
    <property type="entry name" value="Lipid/polyisoprenoid-bd_YceI"/>
</dbReference>
<dbReference type="SMART" id="SM00867">
    <property type="entry name" value="YceI"/>
    <property type="match status" value="1"/>
</dbReference>